<protein>
    <recommendedName>
        <fullName evidence="3">HMA domain-containing protein</fullName>
    </recommendedName>
</protein>
<evidence type="ECO:0008006" key="3">
    <source>
        <dbReference type="Google" id="ProtNLM"/>
    </source>
</evidence>
<gene>
    <name evidence="1" type="ORF">SAMN05660831_00890</name>
</gene>
<name>A0A1I1Q5B1_9GAMM</name>
<dbReference type="EMBL" id="FOMJ01000002">
    <property type="protein sequence ID" value="SFD15048.1"/>
    <property type="molecule type" value="Genomic_DNA"/>
</dbReference>
<dbReference type="AlphaFoldDB" id="A0A1I1Q5B1"/>
<evidence type="ECO:0000313" key="2">
    <source>
        <dbReference type="Proteomes" id="UP000198611"/>
    </source>
</evidence>
<accession>A0A1I1Q5B1</accession>
<proteinExistence type="predicted"/>
<keyword evidence="2" id="KW-1185">Reference proteome</keyword>
<dbReference type="Proteomes" id="UP000198611">
    <property type="component" value="Unassembled WGS sequence"/>
</dbReference>
<organism evidence="1 2">
    <name type="scientific">Thiohalospira halophila DSM 15071</name>
    <dbReference type="NCBI Taxonomy" id="1123397"/>
    <lineage>
        <taxon>Bacteria</taxon>
        <taxon>Pseudomonadati</taxon>
        <taxon>Pseudomonadota</taxon>
        <taxon>Gammaproteobacteria</taxon>
        <taxon>Thiohalospirales</taxon>
        <taxon>Thiohalospiraceae</taxon>
        <taxon>Thiohalospira</taxon>
    </lineage>
</organism>
<evidence type="ECO:0000313" key="1">
    <source>
        <dbReference type="EMBL" id="SFD15048.1"/>
    </source>
</evidence>
<reference evidence="1 2" key="1">
    <citation type="submission" date="2016-10" db="EMBL/GenBank/DDBJ databases">
        <authorList>
            <person name="de Groot N.N."/>
        </authorList>
    </citation>
    <scope>NUCLEOTIDE SEQUENCE [LARGE SCALE GENOMIC DNA]</scope>
    <source>
        <strain evidence="1 2">HL3</strain>
    </source>
</reference>
<sequence length="96" mass="10454">MVYPILDATLHLDETLSARQIEALEQALHARTGVISARVTLRNARLILVQYSPCCCSVSDLLRLLDGLGHPAAVRYGGDPPAGTRLRECQGVRCRA</sequence>